<accession>A0A0B7A1A8</accession>
<dbReference type="Gene3D" id="1.20.1070.10">
    <property type="entry name" value="Rhodopsin 7-helix transmembrane proteins"/>
    <property type="match status" value="1"/>
</dbReference>
<dbReference type="GO" id="GO:0005886">
    <property type="term" value="C:plasma membrane"/>
    <property type="evidence" value="ECO:0007669"/>
    <property type="project" value="UniProtKB-SubCell"/>
</dbReference>
<evidence type="ECO:0000256" key="2">
    <source>
        <dbReference type="ARBA" id="ARBA00022475"/>
    </source>
</evidence>
<reference evidence="12" key="1">
    <citation type="submission" date="2014-12" db="EMBL/GenBank/DDBJ databases">
        <title>Insight into the proteome of Arion vulgaris.</title>
        <authorList>
            <person name="Aradska J."/>
            <person name="Bulat T."/>
            <person name="Smidak R."/>
            <person name="Sarate P."/>
            <person name="Gangsoo J."/>
            <person name="Sialana F."/>
            <person name="Bilban M."/>
            <person name="Lubec G."/>
        </authorList>
    </citation>
    <scope>NUCLEOTIDE SEQUENCE</scope>
    <source>
        <tissue evidence="12">Skin</tissue>
    </source>
</reference>
<keyword evidence="7" id="KW-0675">Receptor</keyword>
<evidence type="ECO:0000256" key="8">
    <source>
        <dbReference type="ARBA" id="ARBA00023180"/>
    </source>
</evidence>
<dbReference type="GO" id="GO:0004930">
    <property type="term" value="F:G protein-coupled receptor activity"/>
    <property type="evidence" value="ECO:0007669"/>
    <property type="project" value="UniProtKB-KW"/>
</dbReference>
<evidence type="ECO:0000256" key="10">
    <source>
        <dbReference type="SAM" id="Phobius"/>
    </source>
</evidence>
<keyword evidence="3 10" id="KW-0812">Transmembrane</keyword>
<keyword evidence="9" id="KW-0807">Transducer</keyword>
<keyword evidence="5" id="KW-0297">G-protein coupled receptor</keyword>
<evidence type="ECO:0000256" key="1">
    <source>
        <dbReference type="ARBA" id="ARBA00004651"/>
    </source>
</evidence>
<keyword evidence="2" id="KW-1003">Cell membrane</keyword>
<feature type="transmembrane region" description="Helical" evidence="10">
    <location>
        <begin position="6"/>
        <end position="25"/>
    </location>
</feature>
<organism evidence="12">
    <name type="scientific">Arion vulgaris</name>
    <dbReference type="NCBI Taxonomy" id="1028688"/>
    <lineage>
        <taxon>Eukaryota</taxon>
        <taxon>Metazoa</taxon>
        <taxon>Spiralia</taxon>
        <taxon>Lophotrochozoa</taxon>
        <taxon>Mollusca</taxon>
        <taxon>Gastropoda</taxon>
        <taxon>Heterobranchia</taxon>
        <taxon>Euthyneura</taxon>
        <taxon>Panpulmonata</taxon>
        <taxon>Eupulmonata</taxon>
        <taxon>Stylommatophora</taxon>
        <taxon>Helicina</taxon>
        <taxon>Arionoidea</taxon>
        <taxon>Arionidae</taxon>
        <taxon>Arion</taxon>
    </lineage>
</organism>
<evidence type="ECO:0000256" key="3">
    <source>
        <dbReference type="ARBA" id="ARBA00022692"/>
    </source>
</evidence>
<keyword evidence="8" id="KW-0325">Glycoprotein</keyword>
<dbReference type="PROSITE" id="PS50262">
    <property type="entry name" value="G_PROTEIN_RECEP_F1_2"/>
    <property type="match status" value="1"/>
</dbReference>
<evidence type="ECO:0000256" key="4">
    <source>
        <dbReference type="ARBA" id="ARBA00022989"/>
    </source>
</evidence>
<dbReference type="InterPro" id="IPR017452">
    <property type="entry name" value="GPCR_Rhodpsn_7TM"/>
</dbReference>
<evidence type="ECO:0000256" key="7">
    <source>
        <dbReference type="ARBA" id="ARBA00023170"/>
    </source>
</evidence>
<proteinExistence type="predicted"/>
<dbReference type="EMBL" id="HACG01027497">
    <property type="protein sequence ID" value="CEK74362.1"/>
    <property type="molecule type" value="Transcribed_RNA"/>
</dbReference>
<dbReference type="GO" id="GO:0007204">
    <property type="term" value="P:positive regulation of cytosolic calcium ion concentration"/>
    <property type="evidence" value="ECO:0007669"/>
    <property type="project" value="TreeGrafter"/>
</dbReference>
<dbReference type="SUPFAM" id="SSF81321">
    <property type="entry name" value="Family A G protein-coupled receptor-like"/>
    <property type="match status" value="1"/>
</dbReference>
<evidence type="ECO:0000256" key="6">
    <source>
        <dbReference type="ARBA" id="ARBA00023136"/>
    </source>
</evidence>
<evidence type="ECO:0000259" key="11">
    <source>
        <dbReference type="PROSITE" id="PS50262"/>
    </source>
</evidence>
<evidence type="ECO:0000256" key="5">
    <source>
        <dbReference type="ARBA" id="ARBA00023040"/>
    </source>
</evidence>
<evidence type="ECO:0000256" key="9">
    <source>
        <dbReference type="ARBA" id="ARBA00023224"/>
    </source>
</evidence>
<protein>
    <recommendedName>
        <fullName evidence="11">G-protein coupled receptors family 1 profile domain-containing protein</fullName>
    </recommendedName>
</protein>
<dbReference type="GO" id="GO:0007189">
    <property type="term" value="P:adenylate cyclase-activating G protein-coupled receptor signaling pathway"/>
    <property type="evidence" value="ECO:0007669"/>
    <property type="project" value="TreeGrafter"/>
</dbReference>
<dbReference type="InterPro" id="IPR008365">
    <property type="entry name" value="Prostanoid_rcpt"/>
</dbReference>
<sequence length="154" mass="17531">MVVFLMAITIVFTVCYAPLMVRVIMNQILNTDMNVIKGGFDDMIDIWALRLACLNQILDPWVYIISRVACCKGANDRNRDILSQSTRSYHAVSFVHADNKLPVSNSHETRTKENHITIAFHNIRYLFGKKSFNPNQKDTVTIPLQSTTPPPHGR</sequence>
<keyword evidence="6 10" id="KW-0472">Membrane</keyword>
<gene>
    <name evidence="12" type="primary">ORF90742</name>
</gene>
<comment type="subcellular location">
    <subcellularLocation>
        <location evidence="1">Cell membrane</location>
        <topology evidence="1">Multi-pass membrane protein</topology>
    </subcellularLocation>
</comment>
<dbReference type="PANTHER" id="PTHR11866">
    <property type="entry name" value="G-PROTEIN COUPLED RECEPTOR FAMILY 1 MEMBER"/>
    <property type="match status" value="1"/>
</dbReference>
<keyword evidence="4 10" id="KW-1133">Transmembrane helix</keyword>
<evidence type="ECO:0000313" key="12">
    <source>
        <dbReference type="EMBL" id="CEK74362.1"/>
    </source>
</evidence>
<dbReference type="PANTHER" id="PTHR11866:SF16">
    <property type="entry name" value="PROSTAGLANDIN E2 RECEPTOR EP4 SUBTYPE-LIKE PROTEIN"/>
    <property type="match status" value="1"/>
</dbReference>
<feature type="domain" description="G-protein coupled receptors family 1 profile" evidence="11">
    <location>
        <begin position="1"/>
        <end position="63"/>
    </location>
</feature>
<dbReference type="AlphaFoldDB" id="A0A0B7A1A8"/>
<name>A0A0B7A1A8_9EUPU</name>